<dbReference type="Pfam" id="PF08241">
    <property type="entry name" value="Methyltransf_11"/>
    <property type="match status" value="1"/>
</dbReference>
<organism evidence="4 5">
    <name type="scientific">Actinopolymorpha pittospori</name>
    <dbReference type="NCBI Taxonomy" id="648752"/>
    <lineage>
        <taxon>Bacteria</taxon>
        <taxon>Bacillati</taxon>
        <taxon>Actinomycetota</taxon>
        <taxon>Actinomycetes</taxon>
        <taxon>Propionibacteriales</taxon>
        <taxon>Actinopolymorphaceae</taxon>
        <taxon>Actinopolymorpha</taxon>
    </lineage>
</organism>
<evidence type="ECO:0000313" key="5">
    <source>
        <dbReference type="Proteomes" id="UP000638648"/>
    </source>
</evidence>
<dbReference type="RefSeq" id="WP_192749002.1">
    <property type="nucleotide sequence ID" value="NZ_BAABJL010000169.1"/>
</dbReference>
<sequence length="917" mass="101701">MKSLVDPSGIPPDAAPGKHLWTMPTARGARERIEWLVGQARGDVLDVGCGQGGVSILCARRGLRAVGVDIDPSRIEQALATRVREPDPVRNLLSFRVADATALDLPDATFDCVVMADTIEHVENASSLLAEGARLLRADGVLVLTATFGFVPRDHPVTFYVASLLELLARHMTIQSLDIVDGYFRVVARPGPTSIEDRLRLDADLQPAFEAALLDAQRKAHNERAAMETRLREEMHRTERSLRQRLREETYRAEHALWQAQSMKARRWWRLGEVFFTAGQHPSAVWRMPRDLGRVLRPVPRPKKPERLLPAAAAKEQPSLDAVNTPRQVPGTGTALSQATSGPLCAVELPTGAGFPDGPVARPDLTVAAILDKFSEAALAYEWNQVQPGPQDWQEMLEATRPDLLFVESAWWGNAGRWRAIVTAAGAPKQQLCDLVAWCRQRSIPTVFWNKEDPSHFNKFIETAKLFDHVFTVDADSVPHYREVLGHDRIGLLHFGAQPRVHNPVSVPGGRKYPVAFAGTYYTHKHRERVVQMDTVLAPAREFGLHIFNRIHDNPVYRFPAAYADHVVGTLPYEQMLTAYKAYKVFLNVNSVTGSPTMCARRVFELSACATPVVSGHSRALEEVFGDLVQLSQSPADTTTALKELLGDDETRDRRGHLAMREVFTKHTYGHRVDTVLGALGRPTTRPEPTVSVILSTCRPEQLTHAIEQVAQQVHRPLQLVMVLHGIGIEPEVVQDKARAAGIHDVVVRAADAGLSLGACLNLGIEAADGRYLAKMDDDNLYGEHYLADLLHAFSYTSAGVVGKGAHYVQLQASGVTILRFDHLEHTRSKRVQGGTIVAEGDLLRQLRFADLPRGVDSDLLRRVRAEQAEIYSADRFNFVSVRRDDPSTHTWKISDDELMATGRVVCHADEANQVLF</sequence>
<feature type="domain" description="Spore protein YkvP/CgeB glycosyl transferase-like" evidence="3">
    <location>
        <begin position="562"/>
        <end position="677"/>
    </location>
</feature>
<proteinExistence type="predicted"/>
<reference evidence="4" key="1">
    <citation type="submission" date="2020-10" db="EMBL/GenBank/DDBJ databases">
        <title>Sequencing the genomes of 1000 actinobacteria strains.</title>
        <authorList>
            <person name="Klenk H.-P."/>
        </authorList>
    </citation>
    <scope>NUCLEOTIDE SEQUENCE</scope>
    <source>
        <strain evidence="4">DSM 45354</strain>
    </source>
</reference>
<dbReference type="InterPro" id="IPR055259">
    <property type="entry name" value="YkvP/CgeB_Glyco_trans-like"/>
</dbReference>
<dbReference type="InterPro" id="IPR029044">
    <property type="entry name" value="Nucleotide-diphossugar_trans"/>
</dbReference>
<dbReference type="CDD" id="cd00761">
    <property type="entry name" value="Glyco_tranf_GTA_type"/>
    <property type="match status" value="1"/>
</dbReference>
<protein>
    <submittedName>
        <fullName evidence="4">Spore maturation protein CgeB/SAM-dependent methyltransferase</fullName>
    </submittedName>
</protein>
<evidence type="ECO:0000259" key="2">
    <source>
        <dbReference type="Pfam" id="PF08241"/>
    </source>
</evidence>
<dbReference type="InterPro" id="IPR013216">
    <property type="entry name" value="Methyltransf_11"/>
</dbReference>
<dbReference type="Proteomes" id="UP000638648">
    <property type="component" value="Unassembled WGS sequence"/>
</dbReference>
<gene>
    <name evidence="4" type="ORF">HEB94_001321</name>
</gene>
<accession>A0A927RIE9</accession>
<comment type="caution">
    <text evidence="4">The sequence shown here is derived from an EMBL/GenBank/DDBJ whole genome shotgun (WGS) entry which is preliminary data.</text>
</comment>
<feature type="region of interest" description="Disordered" evidence="1">
    <location>
        <begin position="297"/>
        <end position="337"/>
    </location>
</feature>
<dbReference type="Pfam" id="PF13524">
    <property type="entry name" value="Glyco_trans_1_2"/>
    <property type="match status" value="1"/>
</dbReference>
<dbReference type="GO" id="GO:0032259">
    <property type="term" value="P:methylation"/>
    <property type="evidence" value="ECO:0007669"/>
    <property type="project" value="UniProtKB-KW"/>
</dbReference>
<keyword evidence="5" id="KW-1185">Reference proteome</keyword>
<keyword evidence="4" id="KW-0489">Methyltransferase</keyword>
<dbReference type="EMBL" id="JADBEM010000001">
    <property type="protein sequence ID" value="MBE1604473.1"/>
    <property type="molecule type" value="Genomic_DNA"/>
</dbReference>
<dbReference type="AlphaFoldDB" id="A0A927RIE9"/>
<feature type="domain" description="Methyltransferase type 11" evidence="2">
    <location>
        <begin position="45"/>
        <end position="144"/>
    </location>
</feature>
<keyword evidence="4" id="KW-0808">Transferase</keyword>
<dbReference type="SUPFAM" id="SSF53335">
    <property type="entry name" value="S-adenosyl-L-methionine-dependent methyltransferases"/>
    <property type="match status" value="1"/>
</dbReference>
<feature type="region of interest" description="Disordered" evidence="1">
    <location>
        <begin position="1"/>
        <end position="20"/>
    </location>
</feature>
<dbReference type="SUPFAM" id="SSF53756">
    <property type="entry name" value="UDP-Glycosyltransferase/glycogen phosphorylase"/>
    <property type="match status" value="1"/>
</dbReference>
<evidence type="ECO:0000313" key="4">
    <source>
        <dbReference type="EMBL" id="MBE1604473.1"/>
    </source>
</evidence>
<dbReference type="GO" id="GO:0008757">
    <property type="term" value="F:S-adenosylmethionine-dependent methyltransferase activity"/>
    <property type="evidence" value="ECO:0007669"/>
    <property type="project" value="InterPro"/>
</dbReference>
<dbReference type="Gene3D" id="3.40.50.150">
    <property type="entry name" value="Vaccinia Virus protein VP39"/>
    <property type="match status" value="1"/>
</dbReference>
<dbReference type="Gene3D" id="3.40.50.2000">
    <property type="entry name" value="Glycogen Phosphorylase B"/>
    <property type="match status" value="1"/>
</dbReference>
<dbReference type="PANTHER" id="PTHR43591:SF24">
    <property type="entry name" value="2-METHOXY-6-POLYPRENYL-1,4-BENZOQUINOL METHYLASE, MITOCHONDRIAL"/>
    <property type="match status" value="1"/>
</dbReference>
<evidence type="ECO:0000256" key="1">
    <source>
        <dbReference type="SAM" id="MobiDB-lite"/>
    </source>
</evidence>
<dbReference type="PANTHER" id="PTHR43591">
    <property type="entry name" value="METHYLTRANSFERASE"/>
    <property type="match status" value="1"/>
</dbReference>
<dbReference type="CDD" id="cd02440">
    <property type="entry name" value="AdoMet_MTases"/>
    <property type="match status" value="1"/>
</dbReference>
<evidence type="ECO:0000259" key="3">
    <source>
        <dbReference type="Pfam" id="PF13524"/>
    </source>
</evidence>
<dbReference type="Gene3D" id="3.90.550.10">
    <property type="entry name" value="Spore Coat Polysaccharide Biosynthesis Protein SpsA, Chain A"/>
    <property type="match status" value="1"/>
</dbReference>
<dbReference type="InterPro" id="IPR029063">
    <property type="entry name" value="SAM-dependent_MTases_sf"/>
</dbReference>
<dbReference type="SUPFAM" id="SSF53448">
    <property type="entry name" value="Nucleotide-diphospho-sugar transferases"/>
    <property type="match status" value="1"/>
</dbReference>
<name>A0A927RIE9_9ACTN</name>